<reference evidence="1" key="1">
    <citation type="submission" date="2017-10" db="EMBL/GenBank/DDBJ databases">
        <title>Genome sequence of cellulolytic Lachnospiraceae bacterium XHS1971 isolated from hotspring sediment.</title>
        <authorList>
            <person name="Vasudevan G."/>
            <person name="Joshi A.J."/>
            <person name="Hivarkar S."/>
            <person name="Lanjekar V.B."/>
            <person name="Dhakephalkar P.K."/>
            <person name="Dagar S."/>
        </authorList>
    </citation>
    <scope>NUCLEOTIDE SEQUENCE</scope>
    <source>
        <strain evidence="1">XHS1971</strain>
    </source>
</reference>
<keyword evidence="2" id="KW-1185">Reference proteome</keyword>
<dbReference type="Proteomes" id="UP000224460">
    <property type="component" value="Unassembled WGS sequence"/>
</dbReference>
<evidence type="ECO:0000313" key="1">
    <source>
        <dbReference type="EMBL" id="PHV70776.1"/>
    </source>
</evidence>
<dbReference type="EMBL" id="PEDL01000007">
    <property type="protein sequence ID" value="PHV70776.1"/>
    <property type="molecule type" value="Genomic_DNA"/>
</dbReference>
<protein>
    <submittedName>
        <fullName evidence="1">Transcriptional regulator</fullName>
    </submittedName>
</protein>
<sequence length="213" mass="24267">MNIDILRNISLFSAVKESNLEKLIAGNHIYQKHYMKGATVHNANETCRTLDIVLSGSLVAYSLSTNGSATTMFEFSQGSVIGANLLFGDNHSYPLTIYCLTDCQIIHIDINAVLEFLHDYNFTLHYIKSISQNSQGINQKIAMFTQRTLRENIMDYFKQQTIIQKSSVILLPMSKRQLADYLGVQRPSLFRELKKLKEEGIIEINNRTITIKK</sequence>
<proteinExistence type="predicted"/>
<evidence type="ECO:0000313" key="2">
    <source>
        <dbReference type="Proteomes" id="UP000224460"/>
    </source>
</evidence>
<organism evidence="1 2">
    <name type="scientific">Sporanaerobium hydrogeniformans</name>
    <dbReference type="NCBI Taxonomy" id="3072179"/>
    <lineage>
        <taxon>Bacteria</taxon>
        <taxon>Bacillati</taxon>
        <taxon>Bacillota</taxon>
        <taxon>Clostridia</taxon>
        <taxon>Lachnospirales</taxon>
        <taxon>Lachnospiraceae</taxon>
        <taxon>Sporanaerobium</taxon>
    </lineage>
</organism>
<accession>A0AC61DDL7</accession>
<name>A0AC61DDL7_9FIRM</name>
<comment type="caution">
    <text evidence="1">The sequence shown here is derived from an EMBL/GenBank/DDBJ whole genome shotgun (WGS) entry which is preliminary data.</text>
</comment>
<gene>
    <name evidence="1" type="ORF">CS063_08385</name>
</gene>